<feature type="region of interest" description="Disordered" evidence="1">
    <location>
        <begin position="10"/>
        <end position="82"/>
    </location>
</feature>
<keyword evidence="3" id="KW-1185">Reference proteome</keyword>
<proteinExistence type="predicted"/>
<comment type="caution">
    <text evidence="2">The sequence shown here is derived from an EMBL/GenBank/DDBJ whole genome shotgun (WGS) entry which is preliminary data.</text>
</comment>
<evidence type="ECO:0000313" key="3">
    <source>
        <dbReference type="Proteomes" id="UP001430953"/>
    </source>
</evidence>
<evidence type="ECO:0000256" key="1">
    <source>
        <dbReference type="SAM" id="MobiDB-lite"/>
    </source>
</evidence>
<dbReference type="Proteomes" id="UP001430953">
    <property type="component" value="Unassembled WGS sequence"/>
</dbReference>
<reference evidence="2 3" key="1">
    <citation type="submission" date="2023-03" db="EMBL/GenBank/DDBJ databases">
        <title>High recombination rates correlate with genetic variation in Cardiocondyla obscurior ants.</title>
        <authorList>
            <person name="Errbii M."/>
        </authorList>
    </citation>
    <scope>NUCLEOTIDE SEQUENCE [LARGE SCALE GENOMIC DNA]</scope>
    <source>
        <strain evidence="2">Alpha-2009</strain>
        <tissue evidence="2">Whole body</tissue>
    </source>
</reference>
<evidence type="ECO:0000313" key="2">
    <source>
        <dbReference type="EMBL" id="KAL0124923.1"/>
    </source>
</evidence>
<protein>
    <submittedName>
        <fullName evidence="2">Uncharacterized protein</fullName>
    </submittedName>
</protein>
<name>A0AAW2GBK2_9HYME</name>
<gene>
    <name evidence="2" type="ORF">PUN28_006644</name>
</gene>
<feature type="compositionally biased region" description="Polar residues" evidence="1">
    <location>
        <begin position="73"/>
        <end position="82"/>
    </location>
</feature>
<organism evidence="2 3">
    <name type="scientific">Cardiocondyla obscurior</name>
    <dbReference type="NCBI Taxonomy" id="286306"/>
    <lineage>
        <taxon>Eukaryota</taxon>
        <taxon>Metazoa</taxon>
        <taxon>Ecdysozoa</taxon>
        <taxon>Arthropoda</taxon>
        <taxon>Hexapoda</taxon>
        <taxon>Insecta</taxon>
        <taxon>Pterygota</taxon>
        <taxon>Neoptera</taxon>
        <taxon>Endopterygota</taxon>
        <taxon>Hymenoptera</taxon>
        <taxon>Apocrita</taxon>
        <taxon>Aculeata</taxon>
        <taxon>Formicoidea</taxon>
        <taxon>Formicidae</taxon>
        <taxon>Myrmicinae</taxon>
        <taxon>Cardiocondyla</taxon>
    </lineage>
</organism>
<dbReference type="AlphaFoldDB" id="A0AAW2GBK2"/>
<accession>A0AAW2GBK2</accession>
<sequence>MTACVFCGSNIESSGDTHTAGAGKGCRDDEESPGVGDSRAPRGKRRPDKSSFARRIINSPGLYGLPIPRPPTTARSVPFNES</sequence>
<dbReference type="EMBL" id="JADYXP020000005">
    <property type="protein sequence ID" value="KAL0124923.1"/>
    <property type="molecule type" value="Genomic_DNA"/>
</dbReference>